<dbReference type="PANTHER" id="PTHR35179:SF1">
    <property type="entry name" value="INTEGRAL MEMBRANE PROTEIN"/>
    <property type="match status" value="1"/>
</dbReference>
<feature type="transmembrane region" description="Helical" evidence="2">
    <location>
        <begin position="114"/>
        <end position="134"/>
    </location>
</feature>
<evidence type="ECO:0000256" key="1">
    <source>
        <dbReference type="SAM" id="MobiDB-lite"/>
    </source>
</evidence>
<accession>A0AAN6P675</accession>
<feature type="transmembrane region" description="Helical" evidence="2">
    <location>
        <begin position="49"/>
        <end position="73"/>
    </location>
</feature>
<proteinExistence type="predicted"/>
<keyword evidence="4" id="KW-1185">Reference proteome</keyword>
<feature type="region of interest" description="Disordered" evidence="1">
    <location>
        <begin position="269"/>
        <end position="336"/>
    </location>
</feature>
<feature type="transmembrane region" description="Helical" evidence="2">
    <location>
        <begin position="155"/>
        <end position="172"/>
    </location>
</feature>
<keyword evidence="2" id="KW-0812">Transmembrane</keyword>
<feature type="transmembrane region" description="Helical" evidence="2">
    <location>
        <begin position="192"/>
        <end position="211"/>
    </location>
</feature>
<dbReference type="PANTHER" id="PTHR35179">
    <property type="entry name" value="PROTEIN CBG02620"/>
    <property type="match status" value="1"/>
</dbReference>
<protein>
    <submittedName>
        <fullName evidence="3">Uncharacterized protein</fullName>
    </submittedName>
</protein>
<gene>
    <name evidence="3" type="ORF">C8A01DRAFT_21290</name>
</gene>
<dbReference type="EMBL" id="MU854787">
    <property type="protein sequence ID" value="KAK4031490.1"/>
    <property type="molecule type" value="Genomic_DNA"/>
</dbReference>
<evidence type="ECO:0000256" key="2">
    <source>
        <dbReference type="SAM" id="Phobius"/>
    </source>
</evidence>
<dbReference type="Proteomes" id="UP001303115">
    <property type="component" value="Unassembled WGS sequence"/>
</dbReference>
<feature type="transmembrane region" description="Helical" evidence="2">
    <location>
        <begin position="12"/>
        <end position="28"/>
    </location>
</feature>
<keyword evidence="2" id="KW-1133">Transmembrane helix</keyword>
<dbReference type="AlphaFoldDB" id="A0AAN6P675"/>
<evidence type="ECO:0000313" key="4">
    <source>
        <dbReference type="Proteomes" id="UP001303115"/>
    </source>
</evidence>
<comment type="caution">
    <text evidence="3">The sequence shown here is derived from an EMBL/GenBank/DDBJ whole genome shotgun (WGS) entry which is preliminary data.</text>
</comment>
<feature type="compositionally biased region" description="Basic and acidic residues" evidence="1">
    <location>
        <begin position="298"/>
        <end position="324"/>
    </location>
</feature>
<keyword evidence="2" id="KW-0472">Membrane</keyword>
<name>A0AAN6P675_9PEZI</name>
<reference evidence="4" key="1">
    <citation type="journal article" date="2023" name="Mol. Phylogenet. Evol.">
        <title>Genome-scale phylogeny and comparative genomics of the fungal order Sordariales.</title>
        <authorList>
            <person name="Hensen N."/>
            <person name="Bonometti L."/>
            <person name="Westerberg I."/>
            <person name="Brannstrom I.O."/>
            <person name="Guillou S."/>
            <person name="Cros-Aarteil S."/>
            <person name="Calhoun S."/>
            <person name="Haridas S."/>
            <person name="Kuo A."/>
            <person name="Mondo S."/>
            <person name="Pangilinan J."/>
            <person name="Riley R."/>
            <person name="LaButti K."/>
            <person name="Andreopoulos B."/>
            <person name="Lipzen A."/>
            <person name="Chen C."/>
            <person name="Yan M."/>
            <person name="Daum C."/>
            <person name="Ng V."/>
            <person name="Clum A."/>
            <person name="Steindorff A."/>
            <person name="Ohm R.A."/>
            <person name="Martin F."/>
            <person name="Silar P."/>
            <person name="Natvig D.O."/>
            <person name="Lalanne C."/>
            <person name="Gautier V."/>
            <person name="Ament-Velasquez S.L."/>
            <person name="Kruys A."/>
            <person name="Hutchinson M.I."/>
            <person name="Powell A.J."/>
            <person name="Barry K."/>
            <person name="Miller A.N."/>
            <person name="Grigoriev I.V."/>
            <person name="Debuchy R."/>
            <person name="Gladieux P."/>
            <person name="Hiltunen Thoren M."/>
            <person name="Johannesson H."/>
        </authorList>
    </citation>
    <scope>NUCLEOTIDE SEQUENCE [LARGE SCALE GENOMIC DNA]</scope>
    <source>
        <strain evidence="4">CBS 284.82</strain>
    </source>
</reference>
<sequence>MVRDQKTSEEGLLIAASFFGASMAVVAFDCTKAGRQSYRSWRRCHKVNAYILMLWSEISACFVASICNFLFLLSRIQPSTSSLTATQIQCLMQILANRLSLILYNPDKERLLKAGLFIAIGIINVGEFCIWIPARLQISETFIRINNVWDRAQKVILAIIDLSLNWYFMWLVKSKLVANGLTQYNLVYKCNLAMVTVSISLDLLLIGLMSLPDDAVYIQTHTLAYLTKLNIEMNMADLLAKVVKKSTERRSSFPTTDLGAGGGNFQYQARGRSPRCADDHGQPGVDIQQPGPVGGGRDAGDAGDRDSVDETQGRPPSHADEHKQSCVYLESSRSTH</sequence>
<organism evidence="3 4">
    <name type="scientific">Parachaetomium inaequale</name>
    <dbReference type="NCBI Taxonomy" id="2588326"/>
    <lineage>
        <taxon>Eukaryota</taxon>
        <taxon>Fungi</taxon>
        <taxon>Dikarya</taxon>
        <taxon>Ascomycota</taxon>
        <taxon>Pezizomycotina</taxon>
        <taxon>Sordariomycetes</taxon>
        <taxon>Sordariomycetidae</taxon>
        <taxon>Sordariales</taxon>
        <taxon>Chaetomiaceae</taxon>
        <taxon>Parachaetomium</taxon>
    </lineage>
</organism>
<evidence type="ECO:0000313" key="3">
    <source>
        <dbReference type="EMBL" id="KAK4031490.1"/>
    </source>
</evidence>